<sequence length="301" mass="34089">MKFIKLLQTSYPIKNIPLARSYAAKSVHRIQPNKVRTAPFTREGLSAFQSRLGLPFNNQSILESALSHSSAEEEGIEDNSKLIWLGKRAINLYVGEYIEAKYPNLPVDKMQDLLEYSSGVQALSSLARIFGLQFLIKWKAPEMFEDSKIGETKVLGKTVQALVGAIYQDLGKNEAKNFIYKHLLSLKMDISPIMQFNEPKRMLVALSKRRNIEKPVSRMLKETGRFTSSPVFIVGMFSGEHKIGEGFGSSIKMAEYRAAKDALIRYYGREEKEFSIPSSTEDPNFNSEYVPNNLRDTPAYL</sequence>
<dbReference type="CDD" id="cd00593">
    <property type="entry name" value="RIBOc"/>
    <property type="match status" value="1"/>
</dbReference>
<protein>
    <recommendedName>
        <fullName evidence="7">Large ribosomal subunit protein mL44</fullName>
    </recommendedName>
</protein>
<dbReference type="PANTHER" id="PTHR11207:SF32">
    <property type="entry name" value="LARGE RIBOSOMAL SUBUNIT PROTEIN ML44"/>
    <property type="match status" value="1"/>
</dbReference>
<dbReference type="InterPro" id="IPR000999">
    <property type="entry name" value="RNase_III_dom"/>
</dbReference>
<evidence type="ECO:0000256" key="7">
    <source>
        <dbReference type="ARBA" id="ARBA00035187"/>
    </source>
</evidence>
<proteinExistence type="inferred from homology"/>
<comment type="subcellular location">
    <subcellularLocation>
        <location evidence="1">Mitochondrion</location>
    </subcellularLocation>
</comment>
<dbReference type="Pfam" id="PF14622">
    <property type="entry name" value="Ribonucleas_3_3"/>
    <property type="match status" value="1"/>
</dbReference>
<comment type="similarity">
    <text evidence="6">Belongs to the ribonuclease III family. Mitochondrion-specific ribosomal protein mL44 subfamily.</text>
</comment>
<accession>A0A1R1XSH2</accession>
<dbReference type="GO" id="GO:0004525">
    <property type="term" value="F:ribonuclease III activity"/>
    <property type="evidence" value="ECO:0007669"/>
    <property type="project" value="InterPro"/>
</dbReference>
<dbReference type="SUPFAM" id="SSF69065">
    <property type="entry name" value="RNase III domain-like"/>
    <property type="match status" value="1"/>
</dbReference>
<dbReference type="Gene3D" id="3.30.160.20">
    <property type="match status" value="1"/>
</dbReference>
<evidence type="ECO:0000259" key="10">
    <source>
        <dbReference type="PROSITE" id="PS50142"/>
    </source>
</evidence>
<name>A0A1R1XSH2_9FUNG</name>
<dbReference type="GO" id="GO:0005840">
    <property type="term" value="C:ribosome"/>
    <property type="evidence" value="ECO:0007669"/>
    <property type="project" value="UniProtKB-KW"/>
</dbReference>
<evidence type="ECO:0000256" key="3">
    <source>
        <dbReference type="ARBA" id="ARBA00022980"/>
    </source>
</evidence>
<evidence type="ECO:0000256" key="1">
    <source>
        <dbReference type="ARBA" id="ARBA00004173"/>
    </source>
</evidence>
<dbReference type="EMBL" id="LSSN01002019">
    <property type="protein sequence ID" value="OMJ17544.1"/>
    <property type="molecule type" value="Genomic_DNA"/>
</dbReference>
<dbReference type="OrthoDB" id="67027at2759"/>
<organism evidence="11 12">
    <name type="scientific">Smittium culicis</name>
    <dbReference type="NCBI Taxonomy" id="133412"/>
    <lineage>
        <taxon>Eukaryota</taxon>
        <taxon>Fungi</taxon>
        <taxon>Fungi incertae sedis</taxon>
        <taxon>Zoopagomycota</taxon>
        <taxon>Kickxellomycotina</taxon>
        <taxon>Harpellomycetes</taxon>
        <taxon>Harpellales</taxon>
        <taxon>Legeriomycetaceae</taxon>
        <taxon>Smittium</taxon>
    </lineage>
</organism>
<dbReference type="STRING" id="133412.A0A1R1XSH2"/>
<dbReference type="GO" id="GO:0006396">
    <property type="term" value="P:RNA processing"/>
    <property type="evidence" value="ECO:0007669"/>
    <property type="project" value="InterPro"/>
</dbReference>
<reference evidence="11 12" key="1">
    <citation type="submission" date="2017-01" db="EMBL/GenBank/DDBJ databases">
        <authorList>
            <person name="Mah S.A."/>
            <person name="Swanson W.J."/>
            <person name="Moy G.W."/>
            <person name="Vacquier V.D."/>
        </authorList>
    </citation>
    <scope>NUCLEOTIDE SEQUENCE [LARGE SCALE GENOMIC DNA]</scope>
    <source>
        <strain evidence="11 12">GSMNP</strain>
    </source>
</reference>
<keyword evidence="12" id="KW-1185">Reference proteome</keyword>
<dbReference type="PANTHER" id="PTHR11207">
    <property type="entry name" value="RIBONUCLEASE III"/>
    <property type="match status" value="1"/>
</dbReference>
<dbReference type="SMART" id="SM00358">
    <property type="entry name" value="DSRM"/>
    <property type="match status" value="1"/>
</dbReference>
<dbReference type="InterPro" id="IPR044444">
    <property type="entry name" value="Ribosomal_mL44_DSRM_metazoa"/>
</dbReference>
<dbReference type="PROSITE" id="PS50137">
    <property type="entry name" value="DS_RBD"/>
    <property type="match status" value="1"/>
</dbReference>
<gene>
    <name evidence="11" type="ORF">AYI70_g5910</name>
</gene>
<dbReference type="Pfam" id="PF22892">
    <property type="entry name" value="DSRM_MRPL44"/>
    <property type="match status" value="1"/>
</dbReference>
<dbReference type="GO" id="GO:0003725">
    <property type="term" value="F:double-stranded RNA binding"/>
    <property type="evidence" value="ECO:0007669"/>
    <property type="project" value="InterPro"/>
</dbReference>
<evidence type="ECO:0000256" key="2">
    <source>
        <dbReference type="ARBA" id="ARBA00022884"/>
    </source>
</evidence>
<keyword evidence="4" id="KW-0496">Mitochondrion</keyword>
<evidence type="ECO:0000256" key="6">
    <source>
        <dbReference type="ARBA" id="ARBA00024034"/>
    </source>
</evidence>
<dbReference type="InterPro" id="IPR044443">
    <property type="entry name" value="Ribosomal_mL44_DSRM_fung"/>
</dbReference>
<keyword evidence="2 8" id="KW-0694">RNA-binding</keyword>
<dbReference type="InterPro" id="IPR036389">
    <property type="entry name" value="RNase_III_sf"/>
</dbReference>
<evidence type="ECO:0000313" key="11">
    <source>
        <dbReference type="EMBL" id="OMJ17544.1"/>
    </source>
</evidence>
<dbReference type="CDD" id="cd19873">
    <property type="entry name" value="DSRM_MRPL3_like"/>
    <property type="match status" value="1"/>
</dbReference>
<dbReference type="SMART" id="SM00535">
    <property type="entry name" value="RIBOc"/>
    <property type="match status" value="1"/>
</dbReference>
<feature type="domain" description="RNase III" evidence="10">
    <location>
        <begin position="45"/>
        <end position="171"/>
    </location>
</feature>
<dbReference type="InterPro" id="IPR014720">
    <property type="entry name" value="dsRBD_dom"/>
</dbReference>
<dbReference type="Proteomes" id="UP000187283">
    <property type="component" value="Unassembled WGS sequence"/>
</dbReference>
<dbReference type="PROSITE" id="PS50142">
    <property type="entry name" value="RNASE_3_2"/>
    <property type="match status" value="1"/>
</dbReference>
<dbReference type="AlphaFoldDB" id="A0A1R1XSH2"/>
<feature type="domain" description="DRBM" evidence="9">
    <location>
        <begin position="198"/>
        <end position="268"/>
    </location>
</feature>
<dbReference type="SUPFAM" id="SSF54768">
    <property type="entry name" value="dsRNA-binding domain-like"/>
    <property type="match status" value="1"/>
</dbReference>
<evidence type="ECO:0000256" key="5">
    <source>
        <dbReference type="ARBA" id="ARBA00023274"/>
    </source>
</evidence>
<evidence type="ECO:0000256" key="8">
    <source>
        <dbReference type="PROSITE-ProRule" id="PRU00266"/>
    </source>
</evidence>
<keyword evidence="3 11" id="KW-0689">Ribosomal protein</keyword>
<evidence type="ECO:0000313" key="12">
    <source>
        <dbReference type="Proteomes" id="UP000187283"/>
    </source>
</evidence>
<dbReference type="Gene3D" id="1.10.1520.10">
    <property type="entry name" value="Ribonuclease III domain"/>
    <property type="match status" value="1"/>
</dbReference>
<evidence type="ECO:0000256" key="4">
    <source>
        <dbReference type="ARBA" id="ARBA00023128"/>
    </source>
</evidence>
<dbReference type="GO" id="GO:0003735">
    <property type="term" value="F:structural constituent of ribosome"/>
    <property type="evidence" value="ECO:0007669"/>
    <property type="project" value="TreeGrafter"/>
</dbReference>
<evidence type="ECO:0000259" key="9">
    <source>
        <dbReference type="PROSITE" id="PS50137"/>
    </source>
</evidence>
<dbReference type="GO" id="GO:0005739">
    <property type="term" value="C:mitochondrion"/>
    <property type="evidence" value="ECO:0007669"/>
    <property type="project" value="TreeGrafter"/>
</dbReference>
<keyword evidence="5" id="KW-0687">Ribonucleoprotein</keyword>
<comment type="caution">
    <text evidence="11">The sequence shown here is derived from an EMBL/GenBank/DDBJ whole genome shotgun (WGS) entry which is preliminary data.</text>
</comment>